<dbReference type="EC" id="3.1.21.-" evidence="2"/>
<keyword evidence="3" id="KW-1185">Reference proteome</keyword>
<keyword evidence="2" id="KW-0255">Endonuclease</keyword>
<evidence type="ECO:0000259" key="1">
    <source>
        <dbReference type="Pfam" id="PF04471"/>
    </source>
</evidence>
<feature type="domain" description="Restriction endonuclease type IV Mrr" evidence="1">
    <location>
        <begin position="8"/>
        <end position="122"/>
    </location>
</feature>
<dbReference type="GO" id="GO:0004519">
    <property type="term" value="F:endonuclease activity"/>
    <property type="evidence" value="ECO:0007669"/>
    <property type="project" value="UniProtKB-KW"/>
</dbReference>
<proteinExistence type="predicted"/>
<dbReference type="EMBL" id="JBHUDB010000024">
    <property type="protein sequence ID" value="MFD1572168.1"/>
    <property type="molecule type" value="Genomic_DNA"/>
</dbReference>
<dbReference type="Gene3D" id="3.40.1350.10">
    <property type="match status" value="1"/>
</dbReference>
<evidence type="ECO:0000313" key="2">
    <source>
        <dbReference type="EMBL" id="MFD1572168.1"/>
    </source>
</evidence>
<dbReference type="Proteomes" id="UP001597185">
    <property type="component" value="Unassembled WGS sequence"/>
</dbReference>
<dbReference type="Pfam" id="PF04471">
    <property type="entry name" value="Mrr_cat"/>
    <property type="match status" value="1"/>
</dbReference>
<comment type="caution">
    <text evidence="2">The sequence shown here is derived from an EMBL/GenBank/DDBJ whole genome shotgun (WGS) entry which is preliminary data.</text>
</comment>
<evidence type="ECO:0000313" key="3">
    <source>
        <dbReference type="Proteomes" id="UP001597185"/>
    </source>
</evidence>
<dbReference type="RefSeq" id="WP_256418756.1">
    <property type="nucleotide sequence ID" value="NZ_JANHDL010000008.1"/>
</dbReference>
<dbReference type="InterPro" id="IPR007560">
    <property type="entry name" value="Restrct_endonuc_IV_Mrr"/>
</dbReference>
<dbReference type="InterPro" id="IPR011856">
    <property type="entry name" value="tRNA_endonuc-like_dom_sf"/>
</dbReference>
<dbReference type="AlphaFoldDB" id="A0ABD6C5A9"/>
<name>A0ABD6C5A9_9EURY</name>
<dbReference type="GO" id="GO:0016787">
    <property type="term" value="F:hydrolase activity"/>
    <property type="evidence" value="ECO:0007669"/>
    <property type="project" value="UniProtKB-KW"/>
</dbReference>
<dbReference type="SUPFAM" id="SSF52980">
    <property type="entry name" value="Restriction endonuclease-like"/>
    <property type="match status" value="1"/>
</dbReference>
<sequence>MCSAEDFDDIDWRTYQKIVAGLHADEETRVETEYEYPIPGSGTKEIDVVVWEESDYYDYTLLIECKFHDNPLSQSVVDSVNGYFQPSDADKAVIVSKSGFQSGAIERAEGTGVELLTLRQLVPGTDLPVDVLRYLDINLEITNRELDVLDMDVEGLDDNPETEREEVEVVFDQVNSQLFTTDRELLGETLIGRMNELKRTKKVGEHTQEFDDIALLINGDFYELNSVEFQITESESTTEFTVDMLDDVDLYYRNELTGDEEYRSLSDALEGFQAQVENES</sequence>
<organism evidence="2 3">
    <name type="scientific">Halorubrum laminariae</name>
    <dbReference type="NCBI Taxonomy" id="1433523"/>
    <lineage>
        <taxon>Archaea</taxon>
        <taxon>Methanobacteriati</taxon>
        <taxon>Methanobacteriota</taxon>
        <taxon>Stenosarchaea group</taxon>
        <taxon>Halobacteria</taxon>
        <taxon>Halobacteriales</taxon>
        <taxon>Haloferacaceae</taxon>
        <taxon>Halorubrum</taxon>
    </lineage>
</organism>
<accession>A0ABD6C5A9</accession>
<protein>
    <submittedName>
        <fullName evidence="2">Restriction endonuclease</fullName>
        <ecNumber evidence="2">3.1.21.-</ecNumber>
    </submittedName>
</protein>
<gene>
    <name evidence="2" type="ORF">ACFR9T_16560</name>
</gene>
<keyword evidence="2" id="KW-0378">Hydrolase</keyword>
<dbReference type="InterPro" id="IPR011335">
    <property type="entry name" value="Restrct_endonuc-II-like"/>
</dbReference>
<reference evidence="2 3" key="1">
    <citation type="journal article" date="2019" name="Int. J. Syst. Evol. Microbiol.">
        <title>The Global Catalogue of Microorganisms (GCM) 10K type strain sequencing project: providing services to taxonomists for standard genome sequencing and annotation.</title>
        <authorList>
            <consortium name="The Broad Institute Genomics Platform"/>
            <consortium name="The Broad Institute Genome Sequencing Center for Infectious Disease"/>
            <person name="Wu L."/>
            <person name="Ma J."/>
        </authorList>
    </citation>
    <scope>NUCLEOTIDE SEQUENCE [LARGE SCALE GENOMIC DNA]</scope>
    <source>
        <strain evidence="2 3">CGMCC 1.12689</strain>
    </source>
</reference>
<keyword evidence="2" id="KW-0540">Nuclease</keyword>